<accession>A0A645F529</accession>
<evidence type="ECO:0000256" key="1">
    <source>
        <dbReference type="SAM" id="MobiDB-lite"/>
    </source>
</evidence>
<dbReference type="EMBL" id="VSSQ01055579">
    <property type="protein sequence ID" value="MPN09468.1"/>
    <property type="molecule type" value="Genomic_DNA"/>
</dbReference>
<proteinExistence type="predicted"/>
<protein>
    <submittedName>
        <fullName evidence="2">Uncharacterized protein</fullName>
    </submittedName>
</protein>
<reference evidence="2" key="1">
    <citation type="submission" date="2019-08" db="EMBL/GenBank/DDBJ databases">
        <authorList>
            <person name="Kucharzyk K."/>
            <person name="Murdoch R.W."/>
            <person name="Higgins S."/>
            <person name="Loffler F."/>
        </authorList>
    </citation>
    <scope>NUCLEOTIDE SEQUENCE</scope>
</reference>
<name>A0A645F529_9ZZZZ</name>
<gene>
    <name evidence="2" type="ORF">SDC9_156758</name>
</gene>
<feature type="region of interest" description="Disordered" evidence="1">
    <location>
        <begin position="1"/>
        <end position="27"/>
    </location>
</feature>
<evidence type="ECO:0000313" key="2">
    <source>
        <dbReference type="EMBL" id="MPN09468.1"/>
    </source>
</evidence>
<comment type="caution">
    <text evidence="2">The sequence shown here is derived from an EMBL/GenBank/DDBJ whole genome shotgun (WGS) entry which is preliminary data.</text>
</comment>
<dbReference type="AlphaFoldDB" id="A0A645F529"/>
<organism evidence="2">
    <name type="scientific">bioreactor metagenome</name>
    <dbReference type="NCBI Taxonomy" id="1076179"/>
    <lineage>
        <taxon>unclassified sequences</taxon>
        <taxon>metagenomes</taxon>
        <taxon>ecological metagenomes</taxon>
    </lineage>
</organism>
<sequence length="66" mass="7456">MFHRENHSLAMPFLVPPSKPRRSGFTESRIVDDPAAVRRELKRLEKAEQRAAEKTAITVVTPATGR</sequence>